<sequence length="61" mass="7086">MKELDVVRLKDDYKEISQGTKGTIVLLYDDKNCEVEFFDKDGDTIDVVMTPLRKLDLIESF</sequence>
<protein>
    <recommendedName>
        <fullName evidence="3">DUF4926 domain-containing protein</fullName>
    </recommendedName>
</protein>
<accession>A0A6V6Y1F2</accession>
<proteinExistence type="predicted"/>
<dbReference type="AlphaFoldDB" id="A0A6V6Y1F2"/>
<comment type="caution">
    <text evidence="1">The sequence shown here is derived from an EMBL/GenBank/DDBJ whole genome shotgun (WGS) entry which is preliminary data.</text>
</comment>
<evidence type="ECO:0008006" key="3">
    <source>
        <dbReference type="Google" id="ProtNLM"/>
    </source>
</evidence>
<organism evidence="1 2">
    <name type="scientific">Aedoeadaptatus nemausensis</name>
    <dbReference type="NCBI Taxonomy" id="2582829"/>
    <lineage>
        <taxon>Bacteria</taxon>
        <taxon>Bacillati</taxon>
        <taxon>Bacillota</taxon>
        <taxon>Tissierellia</taxon>
        <taxon>Tissierellales</taxon>
        <taxon>Peptoniphilaceae</taxon>
        <taxon>Aedoeadaptatus</taxon>
    </lineage>
</organism>
<evidence type="ECO:0000313" key="2">
    <source>
        <dbReference type="Proteomes" id="UP000586454"/>
    </source>
</evidence>
<reference evidence="1 2" key="1">
    <citation type="submission" date="2020-06" db="EMBL/GenBank/DDBJ databases">
        <authorList>
            <person name="Criscuolo A."/>
        </authorList>
    </citation>
    <scope>NUCLEOTIDE SEQUENCE [LARGE SCALE GENOMIC DNA]</scope>
    <source>
        <strain evidence="1">1804121828</strain>
    </source>
</reference>
<name>A0A6V6Y1F2_9FIRM</name>
<dbReference type="RefSeq" id="WP_180499301.1">
    <property type="nucleotide sequence ID" value="NZ_CAIJCS010000016.1"/>
</dbReference>
<evidence type="ECO:0000313" key="1">
    <source>
        <dbReference type="EMBL" id="CAC9928638.1"/>
    </source>
</evidence>
<dbReference type="EMBL" id="CAIJCS010000016">
    <property type="protein sequence ID" value="CAC9928638.1"/>
    <property type="molecule type" value="Genomic_DNA"/>
</dbReference>
<dbReference type="Pfam" id="PF16277">
    <property type="entry name" value="DUF4926"/>
    <property type="match status" value="1"/>
</dbReference>
<dbReference type="Proteomes" id="UP000586454">
    <property type="component" value="Unassembled WGS sequence"/>
</dbReference>
<gene>
    <name evidence="1" type="ORF">PEPNEM18_00704</name>
</gene>
<keyword evidence="2" id="KW-1185">Reference proteome</keyword>
<dbReference type="InterPro" id="IPR032568">
    <property type="entry name" value="DUF4926"/>
</dbReference>